<dbReference type="NCBIfam" id="NF008899">
    <property type="entry name" value="PRK12266.1"/>
    <property type="match status" value="1"/>
</dbReference>
<evidence type="ECO:0000313" key="9">
    <source>
        <dbReference type="Proteomes" id="UP001201273"/>
    </source>
</evidence>
<comment type="similarity">
    <text evidence="2">Belongs to the FAD-dependent glycerol-3-phosphate dehydrogenase family.</text>
</comment>
<dbReference type="RefSeq" id="WP_233050963.1">
    <property type="nucleotide sequence ID" value="NZ_JAIMJA010000001.1"/>
</dbReference>
<dbReference type="EC" id="1.1.5.3" evidence="8"/>
<dbReference type="PRINTS" id="PR01001">
    <property type="entry name" value="FADG3PDH"/>
</dbReference>
<dbReference type="SUPFAM" id="SSF54373">
    <property type="entry name" value="FAD-linked reductases, C-terminal domain"/>
    <property type="match status" value="1"/>
</dbReference>
<dbReference type="PROSITE" id="PS00978">
    <property type="entry name" value="FAD_G3PDH_2"/>
    <property type="match status" value="1"/>
</dbReference>
<comment type="cofactor">
    <cofactor evidence="1">
        <name>FAD</name>
        <dbReference type="ChEBI" id="CHEBI:57692"/>
    </cofactor>
</comment>
<dbReference type="Gene3D" id="6.10.250.1890">
    <property type="match status" value="1"/>
</dbReference>
<evidence type="ECO:0000259" key="7">
    <source>
        <dbReference type="Pfam" id="PF16901"/>
    </source>
</evidence>
<dbReference type="Pfam" id="PF01266">
    <property type="entry name" value="DAO"/>
    <property type="match status" value="1"/>
</dbReference>
<keyword evidence="5 8" id="KW-0560">Oxidoreductase</keyword>
<sequence>MNKQENVNDVLDLIIVGGGINGAGIAADAAGRQLKVGLYESSDFASATSSASSKLIHGGLRYLEHYEFRLVSESLAEREVLLKKAPHIAKPMRFRLPHRPFLRPAWMIRAGLFLYDHLGKRTTLKGSHGVDFRQTNVLKDEMVKGFEYSDCWVDDARLVLLNIQQAEQHGAEIKNYCHVEKAERVGELWQVTLLDKRTNTRFQRQARALVNATGPWVRSFITDNMDAKSPYGIRLIKGSHIIVPKIHNEEQAYILQNDDQRIVFVIPYLEDYSLIGTTDVEFKGDARKVEIDQEEVDYLIKIVNKHFIHQIKRDDVVSSFSGVRPLCDDESDSPQAITRDYTLSLEQKGAGAPLLSIFGGKLTTYRKLAEAAMKQLAPFFPRMGGSWTADSLLPGAQGYDEAALSNQLRQQCAWLSDKTIRRYCQLYGTQVNTWLQGITTEAQMGQHFGQGVYQCEIDYLITGEYAFTAQDILWRRTKLGIILNADEQSSVSNYVAQQLGRTPKAQSAVVQPLFETNQKVG</sequence>
<dbReference type="GO" id="GO:0004368">
    <property type="term" value="F:glycerol-3-phosphate dehydrogenase (quinone) activity"/>
    <property type="evidence" value="ECO:0007669"/>
    <property type="project" value="UniProtKB-EC"/>
</dbReference>
<keyword evidence="4" id="KW-0274">FAD</keyword>
<dbReference type="InterPro" id="IPR000447">
    <property type="entry name" value="G3P_DH_FAD-dep"/>
</dbReference>
<evidence type="ECO:0000256" key="3">
    <source>
        <dbReference type="ARBA" id="ARBA00022630"/>
    </source>
</evidence>
<dbReference type="Gene3D" id="1.10.8.870">
    <property type="entry name" value="Alpha-glycerophosphate oxidase, cap domain"/>
    <property type="match status" value="1"/>
</dbReference>
<protein>
    <submittedName>
        <fullName evidence="8">Glycerol-3-phosphate dehydrogenase</fullName>
        <ecNumber evidence="8">1.1.5.3</ecNumber>
    </submittedName>
</protein>
<feature type="domain" description="FAD dependent oxidoreductase" evidence="6">
    <location>
        <begin position="12"/>
        <end position="365"/>
    </location>
</feature>
<dbReference type="SUPFAM" id="SSF51905">
    <property type="entry name" value="FAD/NAD(P)-binding domain"/>
    <property type="match status" value="1"/>
</dbReference>
<organism evidence="8 9">
    <name type="scientific">Motilimonas cestriensis</name>
    <dbReference type="NCBI Taxonomy" id="2742685"/>
    <lineage>
        <taxon>Bacteria</taxon>
        <taxon>Pseudomonadati</taxon>
        <taxon>Pseudomonadota</taxon>
        <taxon>Gammaproteobacteria</taxon>
        <taxon>Alteromonadales</taxon>
        <taxon>Alteromonadales genera incertae sedis</taxon>
        <taxon>Motilimonas</taxon>
    </lineage>
</organism>
<gene>
    <name evidence="8" type="primary">glpD</name>
    <name evidence="8" type="ORF">K6Y31_00760</name>
</gene>
<comment type="caution">
    <text evidence="8">The sequence shown here is derived from an EMBL/GenBank/DDBJ whole genome shotgun (WGS) entry which is preliminary data.</text>
</comment>
<evidence type="ECO:0000256" key="5">
    <source>
        <dbReference type="ARBA" id="ARBA00023002"/>
    </source>
</evidence>
<name>A0ABS8W328_9GAMM</name>
<evidence type="ECO:0000256" key="1">
    <source>
        <dbReference type="ARBA" id="ARBA00001974"/>
    </source>
</evidence>
<dbReference type="NCBIfam" id="NF009906">
    <property type="entry name" value="PRK13369.1"/>
    <property type="match status" value="1"/>
</dbReference>
<keyword evidence="3" id="KW-0285">Flavoprotein</keyword>
<dbReference type="Gene3D" id="3.50.50.60">
    <property type="entry name" value="FAD/NAD(P)-binding domain"/>
    <property type="match status" value="1"/>
</dbReference>
<keyword evidence="9" id="KW-1185">Reference proteome</keyword>
<dbReference type="Proteomes" id="UP001201273">
    <property type="component" value="Unassembled WGS sequence"/>
</dbReference>
<dbReference type="InterPro" id="IPR038299">
    <property type="entry name" value="DAO_C_sf"/>
</dbReference>
<evidence type="ECO:0000256" key="2">
    <source>
        <dbReference type="ARBA" id="ARBA00007330"/>
    </source>
</evidence>
<proteinExistence type="inferred from homology"/>
<evidence type="ECO:0000256" key="4">
    <source>
        <dbReference type="ARBA" id="ARBA00022827"/>
    </source>
</evidence>
<dbReference type="Gene3D" id="3.30.9.10">
    <property type="entry name" value="D-Amino Acid Oxidase, subunit A, domain 2"/>
    <property type="match status" value="1"/>
</dbReference>
<dbReference type="Pfam" id="PF16901">
    <property type="entry name" value="DAO_C"/>
    <property type="match status" value="1"/>
</dbReference>
<dbReference type="PANTHER" id="PTHR11985">
    <property type="entry name" value="GLYCEROL-3-PHOSPHATE DEHYDROGENASE"/>
    <property type="match status" value="1"/>
</dbReference>
<dbReference type="InterPro" id="IPR036188">
    <property type="entry name" value="FAD/NAD-bd_sf"/>
</dbReference>
<evidence type="ECO:0000313" key="8">
    <source>
        <dbReference type="EMBL" id="MCE2593349.1"/>
    </source>
</evidence>
<reference evidence="8 9" key="1">
    <citation type="journal article" date="2022" name="Environ. Microbiol. Rep.">
        <title>Eco-phylogenetic analyses reveal divergent evolution of vitamin B12 metabolism in the marine bacterial family 'Psychromonadaceae'.</title>
        <authorList>
            <person name="Jin X."/>
            <person name="Yang Y."/>
            <person name="Cao H."/>
            <person name="Gao B."/>
            <person name="Zhao Z."/>
        </authorList>
    </citation>
    <scope>NUCLEOTIDE SEQUENCE [LARGE SCALE GENOMIC DNA]</scope>
    <source>
        <strain evidence="8 9">MKS20</strain>
    </source>
</reference>
<dbReference type="InterPro" id="IPR031656">
    <property type="entry name" value="DAO_C"/>
</dbReference>
<evidence type="ECO:0000259" key="6">
    <source>
        <dbReference type="Pfam" id="PF01266"/>
    </source>
</evidence>
<accession>A0ABS8W328</accession>
<dbReference type="InterPro" id="IPR006076">
    <property type="entry name" value="FAD-dep_OxRdtase"/>
</dbReference>
<dbReference type="EMBL" id="JAIMJA010000001">
    <property type="protein sequence ID" value="MCE2593349.1"/>
    <property type="molecule type" value="Genomic_DNA"/>
</dbReference>
<dbReference type="PANTHER" id="PTHR11985:SF15">
    <property type="entry name" value="GLYCEROL-3-PHOSPHATE DEHYDROGENASE, MITOCHONDRIAL"/>
    <property type="match status" value="1"/>
</dbReference>
<feature type="domain" description="Alpha-glycerophosphate oxidase C-terminal" evidence="7">
    <location>
        <begin position="387"/>
        <end position="500"/>
    </location>
</feature>